<dbReference type="InParanoid" id="Q01X43"/>
<proteinExistence type="predicted"/>
<name>Q01X43_SOLUE</name>
<dbReference type="EMBL" id="CP000473">
    <property type="protein sequence ID" value="ABJ85772.1"/>
    <property type="molecule type" value="Genomic_DNA"/>
</dbReference>
<dbReference type="KEGG" id="sus:Acid_4813"/>
<reference evidence="1" key="1">
    <citation type="submission" date="2006-10" db="EMBL/GenBank/DDBJ databases">
        <title>Complete sequence of Solibacter usitatus Ellin6076.</title>
        <authorList>
            <consortium name="US DOE Joint Genome Institute"/>
            <person name="Copeland A."/>
            <person name="Lucas S."/>
            <person name="Lapidus A."/>
            <person name="Barry K."/>
            <person name="Detter J.C."/>
            <person name="Glavina del Rio T."/>
            <person name="Hammon N."/>
            <person name="Israni S."/>
            <person name="Dalin E."/>
            <person name="Tice H."/>
            <person name="Pitluck S."/>
            <person name="Thompson L.S."/>
            <person name="Brettin T."/>
            <person name="Bruce D."/>
            <person name="Han C."/>
            <person name="Tapia R."/>
            <person name="Gilna P."/>
            <person name="Schmutz J."/>
            <person name="Larimer F."/>
            <person name="Land M."/>
            <person name="Hauser L."/>
            <person name="Kyrpides N."/>
            <person name="Mikhailova N."/>
            <person name="Janssen P.H."/>
            <person name="Kuske C.R."/>
            <person name="Richardson P."/>
        </authorList>
    </citation>
    <scope>NUCLEOTIDE SEQUENCE</scope>
    <source>
        <strain evidence="1">Ellin6076</strain>
    </source>
</reference>
<dbReference type="AlphaFoldDB" id="Q01X43"/>
<dbReference type="InterPro" id="IPR010037">
    <property type="entry name" value="FkbH_domain"/>
</dbReference>
<dbReference type="InterPro" id="IPR036412">
    <property type="entry name" value="HAD-like_sf"/>
</dbReference>
<organism evidence="1">
    <name type="scientific">Solibacter usitatus (strain Ellin6076)</name>
    <dbReference type="NCBI Taxonomy" id="234267"/>
    <lineage>
        <taxon>Bacteria</taxon>
        <taxon>Pseudomonadati</taxon>
        <taxon>Acidobacteriota</taxon>
        <taxon>Terriglobia</taxon>
        <taxon>Bryobacterales</taxon>
        <taxon>Solibacteraceae</taxon>
        <taxon>Candidatus Solibacter</taxon>
    </lineage>
</organism>
<protein>
    <submittedName>
        <fullName evidence="1">FkbH like protein</fullName>
    </submittedName>
</protein>
<dbReference type="HOGENOM" id="CLU_018095_1_0_0"/>
<dbReference type="SUPFAM" id="SSF56784">
    <property type="entry name" value="HAD-like"/>
    <property type="match status" value="1"/>
</dbReference>
<accession>Q01X43</accession>
<gene>
    <name evidence="1" type="ordered locus">Acid_4813</name>
</gene>
<dbReference type="eggNOG" id="COG3882">
    <property type="taxonomic scope" value="Bacteria"/>
</dbReference>
<dbReference type="InterPro" id="IPR023214">
    <property type="entry name" value="HAD_sf"/>
</dbReference>
<dbReference type="InterPro" id="IPR010033">
    <property type="entry name" value="HAD_SF_ppase_IIIC"/>
</dbReference>
<evidence type="ECO:0000313" key="1">
    <source>
        <dbReference type="EMBL" id="ABJ85772.1"/>
    </source>
</evidence>
<dbReference type="NCBIfam" id="TIGR01686">
    <property type="entry name" value="FkbH"/>
    <property type="match status" value="1"/>
</dbReference>
<sequence length="585" mass="63915">MKLTEALEILRNRARDAPRFAVTLACGFTPLHLQTFLRAHLQTRLPARSVEISVGLYGDITGTVENLTLTSGDAAAIVVEWADLDARLGYRHSGGWGPSELMDIVMSAERAVERLAQGIRRAPDSLPIAVSLPTLPMAPVFYASMHEASSAEMKLQEAVIAAGHGLSALPNVAILSGQLLGEQSPPGSRYDLKSDLLSGLPYTIAHASAMGNGLAELIVPGAPKKGLITDLDDTLWNGIVGDAGVENITWDLASHSQVHGLYQQLLRALAEQGVLIAAASKNDPELVDQAFARTDILLPRDRVFPMEAHWHAKSVSVGRILRTWNIGADSVVFVDDNAMELAEVGEAHPGIECVRFPKSDDAAAAGFLRDLRQAFAKRQVNEEDGLRRESIRSASELHRAVEDGQSAPDAFLAEMKARMKVDFEPSASDARVLELINKTNQFNLNGIRYGETDWRNALARDCAFAASVAYEDRFGPLGKIAVMAGYRNDASLRITTWVMSCRAFARRIEHQCVRLLFERFGVEEIEFDFAATPRNGPVQEFLAAITAGKPPFLLRRDTFEDNLPRLFHEVTIETPRSFGAAPTCG</sequence>
<dbReference type="Gene3D" id="3.40.50.1000">
    <property type="entry name" value="HAD superfamily/HAD-like"/>
    <property type="match status" value="1"/>
</dbReference>
<dbReference type="STRING" id="234267.Acid_4813"/>
<dbReference type="OrthoDB" id="323926at2"/>
<dbReference type="NCBIfam" id="TIGR01681">
    <property type="entry name" value="HAD-SF-IIIC"/>
    <property type="match status" value="1"/>
</dbReference>